<protein>
    <submittedName>
        <fullName evidence="5">Glycosyltransferase, GT2 family</fullName>
    </submittedName>
</protein>
<evidence type="ECO:0000256" key="3">
    <source>
        <dbReference type="ARBA" id="ARBA00022679"/>
    </source>
</evidence>
<dbReference type="Proteomes" id="UP000198931">
    <property type="component" value="Unassembled WGS sequence"/>
</dbReference>
<comment type="similarity">
    <text evidence="1">Belongs to the glycosyltransferase 2 family.</text>
</comment>
<evidence type="ECO:0000313" key="6">
    <source>
        <dbReference type="Proteomes" id="UP000198931"/>
    </source>
</evidence>
<keyword evidence="3 5" id="KW-0808">Transferase</keyword>
<dbReference type="PANTHER" id="PTHR43179:SF12">
    <property type="entry name" value="GALACTOFURANOSYLTRANSFERASE GLFT2"/>
    <property type="match status" value="1"/>
</dbReference>
<dbReference type="EMBL" id="FOQT01000001">
    <property type="protein sequence ID" value="SFH87617.1"/>
    <property type="molecule type" value="Genomic_DNA"/>
</dbReference>
<dbReference type="RefSeq" id="WP_090078632.1">
    <property type="nucleotide sequence ID" value="NZ_FOQT01000001.1"/>
</dbReference>
<sequence length="277" mass="31862">MRDFSMVTLVKGRRKQLANLLDSIKQSTIFPFDIQIICMDNLAGIEIPEGLKVNIKLIKDDHSLPLASARNMGISTAETDNIIFIDVDCIVSPSLFESMLMNLTEENIIVAYPLYLPIVPENGTYSELIHNAIPHPERKHIPSNEPIPHLKFWSLIFAIKKATFGKIGGFDENFTGYGAEDTDFAMSFNSEGIKQIFVRDYILHQYHDKFDPPLNYFESIIKNAKQYKIKWKVLPMQRWLRRFEELGLIKIDEDDDITIIQKPTEIQIKNSVSPNPY</sequence>
<dbReference type="PANTHER" id="PTHR43179">
    <property type="entry name" value="RHAMNOSYLTRANSFERASE WBBL"/>
    <property type="match status" value="1"/>
</dbReference>
<accession>A0A1I3DLL1</accession>
<keyword evidence="6" id="KW-1185">Reference proteome</keyword>
<evidence type="ECO:0000256" key="2">
    <source>
        <dbReference type="ARBA" id="ARBA00022676"/>
    </source>
</evidence>
<dbReference type="GO" id="GO:0016757">
    <property type="term" value="F:glycosyltransferase activity"/>
    <property type="evidence" value="ECO:0007669"/>
    <property type="project" value="UniProtKB-KW"/>
</dbReference>
<reference evidence="5 6" key="1">
    <citation type="submission" date="2016-10" db="EMBL/GenBank/DDBJ databases">
        <authorList>
            <person name="de Groot N.N."/>
        </authorList>
    </citation>
    <scope>NUCLEOTIDE SEQUENCE [LARGE SCALE GENOMIC DNA]</scope>
    <source>
        <strain evidence="5 6">DSM 26000</strain>
    </source>
</reference>
<evidence type="ECO:0000256" key="1">
    <source>
        <dbReference type="ARBA" id="ARBA00006739"/>
    </source>
</evidence>
<name>A0A1I3DLL1_9FLAO</name>
<dbReference type="Pfam" id="PF10111">
    <property type="entry name" value="Glyco_tranf_2_2"/>
    <property type="match status" value="1"/>
</dbReference>
<gene>
    <name evidence="5" type="ORF">SAMN05443292_0563</name>
</gene>
<dbReference type="InterPro" id="IPR029044">
    <property type="entry name" value="Nucleotide-diphossugar_trans"/>
</dbReference>
<keyword evidence="2" id="KW-0328">Glycosyltransferase</keyword>
<dbReference type="OrthoDB" id="761861at2"/>
<evidence type="ECO:0000313" key="5">
    <source>
        <dbReference type="EMBL" id="SFH87617.1"/>
    </source>
</evidence>
<dbReference type="Gene3D" id="3.90.550.10">
    <property type="entry name" value="Spore Coat Polysaccharide Biosynthesis Protein SpsA, Chain A"/>
    <property type="match status" value="1"/>
</dbReference>
<proteinExistence type="inferred from homology"/>
<feature type="domain" description="Glycosyltransferase 2-like prokaryotic type" evidence="4">
    <location>
        <begin position="60"/>
        <end position="185"/>
    </location>
</feature>
<dbReference type="AlphaFoldDB" id="A0A1I3DLL1"/>
<dbReference type="InterPro" id="IPR019290">
    <property type="entry name" value="GlycosylTrfase-like_prok"/>
</dbReference>
<dbReference type="STRING" id="1125876.SAMN05443292_0563"/>
<organism evidence="5 6">
    <name type="scientific">Halpernia frigidisoli</name>
    <dbReference type="NCBI Taxonomy" id="1125876"/>
    <lineage>
        <taxon>Bacteria</taxon>
        <taxon>Pseudomonadati</taxon>
        <taxon>Bacteroidota</taxon>
        <taxon>Flavobacteriia</taxon>
        <taxon>Flavobacteriales</taxon>
        <taxon>Weeksellaceae</taxon>
        <taxon>Chryseobacterium group</taxon>
        <taxon>Halpernia</taxon>
    </lineage>
</organism>
<dbReference type="SUPFAM" id="SSF53448">
    <property type="entry name" value="Nucleotide-diphospho-sugar transferases"/>
    <property type="match status" value="1"/>
</dbReference>
<evidence type="ECO:0000259" key="4">
    <source>
        <dbReference type="Pfam" id="PF10111"/>
    </source>
</evidence>